<keyword evidence="2" id="KW-1185">Reference proteome</keyword>
<evidence type="ECO:0000313" key="2">
    <source>
        <dbReference type="Proteomes" id="UP000241185"/>
    </source>
</evidence>
<dbReference type="EMBL" id="MG770216">
    <property type="protein sequence ID" value="AUV60862.1"/>
    <property type="molecule type" value="Genomic_DNA"/>
</dbReference>
<name>A0A2K9VF14_9CAUD</name>
<dbReference type="Proteomes" id="UP000241185">
    <property type="component" value="Segment"/>
</dbReference>
<evidence type="ECO:0000313" key="1">
    <source>
        <dbReference type="EMBL" id="AUV60862.1"/>
    </source>
</evidence>
<reference evidence="2" key="1">
    <citation type="submission" date="2018-01" db="EMBL/GenBank/DDBJ databases">
        <authorList>
            <person name="Gatt S.M."/>
            <person name="Isern S."/>
            <person name="Jenkins M."/>
            <person name="Tan A.L."/>
            <person name="Michael S.F."/>
            <person name="Moore R.E."/>
            <person name="Ware V.C."/>
            <person name="Garlena R.A."/>
            <person name="Russell D.A."/>
            <person name="Pope W.H."/>
            <person name="Jacobs-Sera D."/>
            <person name="Hendrix R.W."/>
            <person name="Hatfull G.F."/>
        </authorList>
    </citation>
    <scope>NUCLEOTIDE SEQUENCE [LARGE SCALE GENOMIC DNA]</scope>
</reference>
<organism evidence="1 2">
    <name type="scientific">Mycobacterium phage Rem711</name>
    <dbReference type="NCBI Taxonomy" id="2079285"/>
    <lineage>
        <taxon>Viruses</taxon>
        <taxon>Duplodnaviria</taxon>
        <taxon>Heunggongvirae</taxon>
        <taxon>Uroviricota</taxon>
        <taxon>Caudoviricetes</taxon>
        <taxon>Trigintaduovirus</taxon>
        <taxon>Trigintaduovirus rem711</taxon>
    </lineage>
</organism>
<gene>
    <name evidence="1" type="ORF">SEA_REM711_84</name>
</gene>
<protein>
    <submittedName>
        <fullName evidence="1">Uncharacterized protein</fullName>
    </submittedName>
</protein>
<sequence>MPTPLRDRIAFWLERFSWLHPILLRYDGAAPNNRARYVNRINGHVIVKASQ</sequence>
<proteinExistence type="predicted"/>
<accession>A0A2K9VF14</accession>